<dbReference type="EMBL" id="MCIB01000001">
    <property type="protein sequence ID" value="RKD34351.1"/>
    <property type="molecule type" value="Genomic_DNA"/>
</dbReference>
<comment type="pathway">
    <text evidence="2 9">Pyrimidine metabolism; UMP biosynthesis via de novo pathway.</text>
</comment>
<gene>
    <name evidence="9" type="primary">pyrD</name>
    <name evidence="11" type="ORF">BET03_00520</name>
</gene>
<dbReference type="RefSeq" id="WP_120166149.1">
    <property type="nucleotide sequence ID" value="NZ_MCIB01000001.1"/>
</dbReference>
<dbReference type="InterPro" id="IPR005720">
    <property type="entry name" value="Dihydroorotate_DH_cat"/>
</dbReference>
<proteinExistence type="inferred from homology"/>
<dbReference type="GO" id="GO:0006207">
    <property type="term" value="P:'de novo' pyrimidine nucleobase biosynthetic process"/>
    <property type="evidence" value="ECO:0007669"/>
    <property type="project" value="InterPro"/>
</dbReference>
<sequence length="306" mass="32975">MSKKVDTSVNLNGLILKNPIMTASGTFGFGKEYEDFMDISKLGAVVVKGLTLKPKKGNKTPRIAETPSGILNSIGLENPGVEHFIKEELSYLKRKGMTVIANIAGNTIEEYCEMARILNDTECDAIEMNISCPNVKKGGVAFGTDKDVVYKITSEVKNNLDKPLIVKLSPNVTDIKEIAKSVEKGGADCLSLINTLIGMAVDIKTRRPILKNNIGGLSGPAIKPVALRMVWQVSNTVNIPIIGMGGITSIEDVIEFLLVGANAVAIGTGNFINPAINSELVDKLEEYLIDNNISNVNELVGKIEPY</sequence>
<dbReference type="FunFam" id="3.20.20.70:FF:000027">
    <property type="entry name" value="Dihydropyrimidine dehydrogenase [NADP(+)]"/>
    <property type="match status" value="1"/>
</dbReference>
<feature type="binding site" evidence="9">
    <location>
        <begin position="267"/>
        <end position="268"/>
    </location>
    <ligand>
        <name>FMN</name>
        <dbReference type="ChEBI" id="CHEBI:58210"/>
    </ligand>
</feature>
<evidence type="ECO:0000256" key="7">
    <source>
        <dbReference type="ARBA" id="ARBA00022975"/>
    </source>
</evidence>
<dbReference type="PANTHER" id="PTHR48109:SF1">
    <property type="entry name" value="DIHYDROOROTATE DEHYDROGENASE (FUMARATE)"/>
    <property type="match status" value="1"/>
</dbReference>
<keyword evidence="6 9" id="KW-0288">FMN</keyword>
<dbReference type="InterPro" id="IPR050074">
    <property type="entry name" value="DHO_dehydrogenase"/>
</dbReference>
<feature type="binding site" evidence="9">
    <location>
        <begin position="245"/>
        <end position="246"/>
    </location>
    <ligand>
        <name>FMN</name>
        <dbReference type="ChEBI" id="CHEBI:58210"/>
    </ligand>
</feature>
<evidence type="ECO:0000313" key="12">
    <source>
        <dbReference type="Proteomes" id="UP000284177"/>
    </source>
</evidence>
<organism evidence="11 12">
    <name type="scientific">Thermohalobacter berrensis</name>
    <dbReference type="NCBI Taxonomy" id="99594"/>
    <lineage>
        <taxon>Bacteria</taxon>
        <taxon>Bacillati</taxon>
        <taxon>Bacillota</taxon>
        <taxon>Tissierellia</taxon>
        <taxon>Tissierellales</taxon>
        <taxon>Thermohalobacteraceae</taxon>
        <taxon>Thermohalobacter</taxon>
    </lineage>
</organism>
<feature type="binding site" evidence="9">
    <location>
        <begin position="48"/>
        <end position="49"/>
    </location>
    <ligand>
        <name>FMN</name>
        <dbReference type="ChEBI" id="CHEBI:58210"/>
    </ligand>
</feature>
<feature type="binding site" evidence="9">
    <location>
        <position position="24"/>
    </location>
    <ligand>
        <name>FMN</name>
        <dbReference type="ChEBI" id="CHEBI:58210"/>
    </ligand>
</feature>
<evidence type="ECO:0000313" key="11">
    <source>
        <dbReference type="EMBL" id="RKD34351.1"/>
    </source>
</evidence>
<dbReference type="OrthoDB" id="9794954at2"/>
<comment type="function">
    <text evidence="9">Catalyzes the conversion of dihydroorotate to orotate.</text>
</comment>
<reference evidence="11 12" key="1">
    <citation type="submission" date="2016-08" db="EMBL/GenBank/DDBJ databases">
        <title>Novel Firmicutes and Novel Genomes.</title>
        <authorList>
            <person name="Poppleton D.I."/>
            <person name="Gribaldo S."/>
        </authorList>
    </citation>
    <scope>NUCLEOTIDE SEQUENCE [LARGE SCALE GENOMIC DNA]</scope>
    <source>
        <strain evidence="11 12">CTT3</strain>
    </source>
</reference>
<evidence type="ECO:0000256" key="9">
    <source>
        <dbReference type="HAMAP-Rule" id="MF_00224"/>
    </source>
</evidence>
<dbReference type="AlphaFoldDB" id="A0A419TA52"/>
<evidence type="ECO:0000256" key="3">
    <source>
        <dbReference type="ARBA" id="ARBA00008008"/>
    </source>
</evidence>
<keyword evidence="4 9" id="KW-0963">Cytoplasm</keyword>
<evidence type="ECO:0000256" key="8">
    <source>
        <dbReference type="ARBA" id="ARBA00023002"/>
    </source>
</evidence>
<keyword evidence="12" id="KW-1185">Reference proteome</keyword>
<dbReference type="CDD" id="cd04740">
    <property type="entry name" value="DHOD_1B_like"/>
    <property type="match status" value="1"/>
</dbReference>
<feature type="binding site" evidence="9">
    <location>
        <begin position="72"/>
        <end position="76"/>
    </location>
    <ligand>
        <name>substrate</name>
    </ligand>
</feature>
<dbReference type="GO" id="GO:0004152">
    <property type="term" value="F:dihydroorotate dehydrogenase activity"/>
    <property type="evidence" value="ECO:0007669"/>
    <property type="project" value="UniProtKB-UniRule"/>
</dbReference>
<dbReference type="GO" id="GO:0005737">
    <property type="term" value="C:cytoplasm"/>
    <property type="evidence" value="ECO:0007669"/>
    <property type="project" value="UniProtKB-SubCell"/>
</dbReference>
<keyword evidence="7 9" id="KW-0665">Pyrimidine biosynthesis</keyword>
<comment type="caution">
    <text evidence="11">The sequence shown here is derived from an EMBL/GenBank/DDBJ whole genome shotgun (WGS) entry which is preliminary data.</text>
</comment>
<dbReference type="InterPro" id="IPR049622">
    <property type="entry name" value="Dihydroorotate_DH_I"/>
</dbReference>
<feature type="binding site" evidence="9">
    <location>
        <position position="167"/>
    </location>
    <ligand>
        <name>FMN</name>
        <dbReference type="ChEBI" id="CHEBI:58210"/>
    </ligand>
</feature>
<comment type="cofactor">
    <cofactor evidence="9">
        <name>FMN</name>
        <dbReference type="ChEBI" id="CHEBI:58210"/>
    </cofactor>
    <text evidence="9">Binds 1 FMN per subunit.</text>
</comment>
<comment type="subcellular location">
    <subcellularLocation>
        <location evidence="1 9">Cytoplasm</location>
    </subcellularLocation>
</comment>
<feature type="binding site" evidence="9">
    <location>
        <position position="129"/>
    </location>
    <ligand>
        <name>FMN</name>
        <dbReference type="ChEBI" id="CHEBI:58210"/>
    </ligand>
</feature>
<dbReference type="InterPro" id="IPR013785">
    <property type="entry name" value="Aldolase_TIM"/>
</dbReference>
<dbReference type="InterPro" id="IPR001295">
    <property type="entry name" value="Dihydroorotate_DH_CS"/>
</dbReference>
<feature type="binding site" evidence="9">
    <location>
        <position position="48"/>
    </location>
    <ligand>
        <name>substrate</name>
    </ligand>
</feature>
<feature type="active site" description="Nucleophile" evidence="9">
    <location>
        <position position="132"/>
    </location>
</feature>
<feature type="binding site" evidence="9">
    <location>
        <position position="129"/>
    </location>
    <ligand>
        <name>substrate</name>
    </ligand>
</feature>
<dbReference type="PROSITE" id="PS00912">
    <property type="entry name" value="DHODEHASE_2"/>
    <property type="match status" value="1"/>
</dbReference>
<evidence type="ECO:0000259" key="10">
    <source>
        <dbReference type="Pfam" id="PF01180"/>
    </source>
</evidence>
<evidence type="ECO:0000256" key="6">
    <source>
        <dbReference type="ARBA" id="ARBA00022643"/>
    </source>
</evidence>
<feature type="domain" description="Dihydroorotate dehydrogenase catalytic" evidence="10">
    <location>
        <begin position="9"/>
        <end position="288"/>
    </location>
</feature>
<evidence type="ECO:0000256" key="2">
    <source>
        <dbReference type="ARBA" id="ARBA00004725"/>
    </source>
</evidence>
<accession>A0A419TA52</accession>
<dbReference type="EC" id="1.3.-.-" evidence="9"/>
<evidence type="ECO:0000256" key="4">
    <source>
        <dbReference type="ARBA" id="ARBA00022490"/>
    </source>
</evidence>
<feature type="binding site" evidence="9">
    <location>
        <begin position="194"/>
        <end position="195"/>
    </location>
    <ligand>
        <name>substrate</name>
    </ligand>
</feature>
<dbReference type="Pfam" id="PF01180">
    <property type="entry name" value="DHO_dh"/>
    <property type="match status" value="1"/>
</dbReference>
<comment type="similarity">
    <text evidence="3 9">Belongs to the dihydroorotate dehydrogenase family. Type 1 subfamily.</text>
</comment>
<dbReference type="PROSITE" id="PS00911">
    <property type="entry name" value="DHODEHASE_1"/>
    <property type="match status" value="1"/>
</dbReference>
<dbReference type="SUPFAM" id="SSF51395">
    <property type="entry name" value="FMN-linked oxidoreductases"/>
    <property type="match status" value="1"/>
</dbReference>
<dbReference type="NCBIfam" id="NF005574">
    <property type="entry name" value="PRK07259.1"/>
    <property type="match status" value="1"/>
</dbReference>
<dbReference type="Proteomes" id="UP000284177">
    <property type="component" value="Unassembled WGS sequence"/>
</dbReference>
<dbReference type="GO" id="GO:0044205">
    <property type="term" value="P:'de novo' UMP biosynthetic process"/>
    <property type="evidence" value="ECO:0007669"/>
    <property type="project" value="UniProtKB-UniRule"/>
</dbReference>
<protein>
    <recommendedName>
        <fullName evidence="9">Dihydroorotate dehydrogenase</fullName>
        <shortName evidence="9">DHOD</shortName>
        <shortName evidence="9">DHODase</shortName>
        <shortName evidence="9">DHOdehase</shortName>
        <ecNumber evidence="9">1.3.-.-</ecNumber>
    </recommendedName>
</protein>
<dbReference type="UniPathway" id="UPA00070"/>
<dbReference type="PIRSF" id="PIRSF000164">
    <property type="entry name" value="DHO_oxidase"/>
    <property type="match status" value="1"/>
</dbReference>
<keyword evidence="8 9" id="KW-0560">Oxidoreductase</keyword>
<dbReference type="InterPro" id="IPR012135">
    <property type="entry name" value="Dihydroorotate_DH_1_2"/>
</dbReference>
<dbReference type="InterPro" id="IPR024920">
    <property type="entry name" value="Dihydroorotate_DH_1"/>
</dbReference>
<dbReference type="PANTHER" id="PTHR48109">
    <property type="entry name" value="DIHYDROOROTATE DEHYDROGENASE (QUINONE), MITOCHONDRIAL-RELATED"/>
    <property type="match status" value="1"/>
</dbReference>
<dbReference type="InterPro" id="IPR033888">
    <property type="entry name" value="DHOD_1B"/>
</dbReference>
<dbReference type="HAMAP" id="MF_00224">
    <property type="entry name" value="DHO_dh_type1"/>
    <property type="match status" value="1"/>
</dbReference>
<evidence type="ECO:0000256" key="1">
    <source>
        <dbReference type="ARBA" id="ARBA00004496"/>
    </source>
</evidence>
<feature type="binding site" evidence="9">
    <location>
        <position position="219"/>
    </location>
    <ligand>
        <name>FMN</name>
        <dbReference type="ChEBI" id="CHEBI:58210"/>
    </ligand>
</feature>
<dbReference type="NCBIfam" id="TIGR01037">
    <property type="entry name" value="pyrD_sub1_fam"/>
    <property type="match status" value="1"/>
</dbReference>
<name>A0A419TA52_9FIRM</name>
<evidence type="ECO:0000256" key="5">
    <source>
        <dbReference type="ARBA" id="ARBA00022630"/>
    </source>
</evidence>
<dbReference type="Gene3D" id="3.20.20.70">
    <property type="entry name" value="Aldolase class I"/>
    <property type="match status" value="1"/>
</dbReference>
<feature type="binding site" evidence="9">
    <location>
        <position position="193"/>
    </location>
    <ligand>
        <name>FMN</name>
        <dbReference type="ChEBI" id="CHEBI:58210"/>
    </ligand>
</feature>
<keyword evidence="5 9" id="KW-0285">Flavoprotein</keyword>
<feature type="binding site" evidence="9">
    <location>
        <position position="102"/>
    </location>
    <ligand>
        <name>FMN</name>
        <dbReference type="ChEBI" id="CHEBI:58210"/>
    </ligand>
</feature>
<comment type="catalytic activity">
    <reaction evidence="9">
        <text>(S)-dihydroorotate + A = orotate + AH2</text>
        <dbReference type="Rhea" id="RHEA:18073"/>
        <dbReference type="ChEBI" id="CHEBI:13193"/>
        <dbReference type="ChEBI" id="CHEBI:17499"/>
        <dbReference type="ChEBI" id="CHEBI:30839"/>
        <dbReference type="ChEBI" id="CHEBI:30864"/>
    </reaction>
</comment>